<feature type="transmembrane region" description="Helical" evidence="1">
    <location>
        <begin position="20"/>
        <end position="39"/>
    </location>
</feature>
<evidence type="ECO:0000256" key="1">
    <source>
        <dbReference type="SAM" id="Phobius"/>
    </source>
</evidence>
<keyword evidence="1" id="KW-1133">Transmembrane helix</keyword>
<evidence type="ECO:0000313" key="2">
    <source>
        <dbReference type="EMBL" id="EJZ42543.1"/>
    </source>
</evidence>
<keyword evidence="3" id="KW-1185">Reference proteome</keyword>
<proteinExistence type="predicted"/>
<comment type="caution">
    <text evidence="2">The sequence shown here is derived from an EMBL/GenBank/DDBJ whole genome shotgun (WGS) entry which is preliminary data.</text>
</comment>
<sequence>MKVHGKLGSGVQSSETDSCFLLLTSVFFSFGVSVMILPVHSRSEKSIFLTGLVSDIQPNWKISKVTHTQNINRL</sequence>
<keyword evidence="1" id="KW-0812">Transmembrane</keyword>
<gene>
    <name evidence="2" type="ORF">LEP1GSC178_3254</name>
</gene>
<name>A0ABN0HAC9_9LEPT</name>
<reference evidence="2 3" key="1">
    <citation type="submission" date="2012-08" db="EMBL/GenBank/DDBJ databases">
        <authorList>
            <person name="Harkins D.M."/>
            <person name="Durkin A.S."/>
            <person name="Selengut J.D."/>
            <person name="Sanka R."/>
            <person name="DePew J."/>
            <person name="Purushe J."/>
            <person name="Matthias M.A."/>
            <person name="Vinetz J.M."/>
            <person name="Sutton G.G."/>
            <person name="Nelson W.C."/>
            <person name="Fouts D.E."/>
        </authorList>
    </citation>
    <scope>NUCLEOTIDE SEQUENCE [LARGE SCALE GENOMIC DNA]</scope>
    <source>
        <strain evidence="2 3">MMD4847</strain>
    </source>
</reference>
<keyword evidence="1" id="KW-0472">Membrane</keyword>
<organism evidence="2 3">
    <name type="scientific">Leptospira licerasiae str. MMD4847</name>
    <dbReference type="NCBI Taxonomy" id="1049971"/>
    <lineage>
        <taxon>Bacteria</taxon>
        <taxon>Pseudomonadati</taxon>
        <taxon>Spirochaetota</taxon>
        <taxon>Spirochaetia</taxon>
        <taxon>Leptospirales</taxon>
        <taxon>Leptospiraceae</taxon>
        <taxon>Leptospira</taxon>
    </lineage>
</organism>
<protein>
    <submittedName>
        <fullName evidence="2">Uncharacterized protein</fullName>
    </submittedName>
</protein>
<accession>A0ABN0HAC9</accession>
<evidence type="ECO:0000313" key="3">
    <source>
        <dbReference type="Proteomes" id="UP000018720"/>
    </source>
</evidence>
<dbReference type="Proteomes" id="UP000018720">
    <property type="component" value="Unassembled WGS sequence"/>
</dbReference>
<dbReference type="EMBL" id="AHOM02000004">
    <property type="protein sequence ID" value="EJZ42543.1"/>
    <property type="molecule type" value="Genomic_DNA"/>
</dbReference>